<reference evidence="1 2" key="1">
    <citation type="submission" date="2017-09" db="EMBL/GenBank/DDBJ databases">
        <title>Depth-based differentiation of microbial function through sediment-hosted aquifers and enrichment of novel symbionts in the deep terrestrial subsurface.</title>
        <authorList>
            <person name="Probst A.J."/>
            <person name="Ladd B."/>
            <person name="Jarett J.K."/>
            <person name="Geller-Mcgrath D.E."/>
            <person name="Sieber C.M."/>
            <person name="Emerson J.B."/>
            <person name="Anantharaman K."/>
            <person name="Thomas B.C."/>
            <person name="Malmstrom R."/>
            <person name="Stieglmeier M."/>
            <person name="Klingl A."/>
            <person name="Woyke T."/>
            <person name="Ryan C.M."/>
            <person name="Banfield J.F."/>
        </authorList>
    </citation>
    <scope>NUCLEOTIDE SEQUENCE [LARGE SCALE GENOMIC DNA]</scope>
    <source>
        <strain evidence="1">CG11_big_fil_rev_8_21_14_0_20_45_26</strain>
    </source>
</reference>
<sequence>MPNSKGKEVLAMEAAEEKQTAKLRGRILKSHPVKLTALLYLKQALLKERYEMCRELISIAKEFGAKESEIERLLEDPRRTPR</sequence>
<name>A0A2H0LRZ9_9BACT</name>
<organism evidence="1 2">
    <name type="scientific">Candidatus Abzuiibacterium crystallinum</name>
    <dbReference type="NCBI Taxonomy" id="1974748"/>
    <lineage>
        <taxon>Bacteria</taxon>
        <taxon>Pseudomonadati</taxon>
        <taxon>Candidatus Omnitrophota</taxon>
        <taxon>Candidatus Abzuiibacterium</taxon>
    </lineage>
</organism>
<dbReference type="Proteomes" id="UP000230859">
    <property type="component" value="Unassembled WGS sequence"/>
</dbReference>
<dbReference type="AlphaFoldDB" id="A0A2H0LRZ9"/>
<gene>
    <name evidence="1" type="ORF">COV74_01365</name>
</gene>
<evidence type="ECO:0000313" key="1">
    <source>
        <dbReference type="EMBL" id="PIQ87199.1"/>
    </source>
</evidence>
<proteinExistence type="predicted"/>
<dbReference type="EMBL" id="PCVY01000016">
    <property type="protein sequence ID" value="PIQ87199.1"/>
    <property type="molecule type" value="Genomic_DNA"/>
</dbReference>
<evidence type="ECO:0000313" key="2">
    <source>
        <dbReference type="Proteomes" id="UP000230859"/>
    </source>
</evidence>
<protein>
    <submittedName>
        <fullName evidence="1">Uncharacterized protein</fullName>
    </submittedName>
</protein>
<comment type="caution">
    <text evidence="1">The sequence shown here is derived from an EMBL/GenBank/DDBJ whole genome shotgun (WGS) entry which is preliminary data.</text>
</comment>
<accession>A0A2H0LRZ9</accession>